<protein>
    <submittedName>
        <fullName evidence="4">2-hydroxyglutaryl-CoA dehydratase, D-component</fullName>
    </submittedName>
</protein>
<keyword evidence="3" id="KW-0408">Iron</keyword>
<evidence type="ECO:0000313" key="4">
    <source>
        <dbReference type="EMBL" id="OPX43345.1"/>
    </source>
</evidence>
<dbReference type="Gene3D" id="1.20.1270.370">
    <property type="match status" value="1"/>
</dbReference>
<evidence type="ECO:0000313" key="5">
    <source>
        <dbReference type="Proteomes" id="UP000191554"/>
    </source>
</evidence>
<dbReference type="PANTHER" id="PTHR30548:SF2">
    <property type="entry name" value="2-HYDROXYACYL-COA DEHYDRATASE,D-COMPONENT"/>
    <property type="match status" value="1"/>
</dbReference>
<evidence type="ECO:0000256" key="2">
    <source>
        <dbReference type="ARBA" id="ARBA00005806"/>
    </source>
</evidence>
<comment type="similarity">
    <text evidence="2">Belongs to the FldB/FldC dehydratase alpha/beta subunit family.</text>
</comment>
<dbReference type="Gene3D" id="3.40.50.11900">
    <property type="match status" value="1"/>
</dbReference>
<dbReference type="GO" id="GO:0016836">
    <property type="term" value="F:hydro-lyase activity"/>
    <property type="evidence" value="ECO:0007669"/>
    <property type="project" value="UniProtKB-ARBA"/>
</dbReference>
<dbReference type="RefSeq" id="WP_080065147.1">
    <property type="nucleotide sequence ID" value="NZ_MZGX01000018.1"/>
</dbReference>
<keyword evidence="3" id="KW-0411">Iron-sulfur</keyword>
<keyword evidence="3" id="KW-0479">Metal-binding</keyword>
<dbReference type="Pfam" id="PF06050">
    <property type="entry name" value="HGD-D"/>
    <property type="match status" value="1"/>
</dbReference>
<gene>
    <name evidence="4" type="ORF">CLHUN_26900</name>
</gene>
<organism evidence="4 5">
    <name type="scientific">Ruminiclostridium hungatei</name>
    <name type="common">Clostridium hungatei</name>
    <dbReference type="NCBI Taxonomy" id="48256"/>
    <lineage>
        <taxon>Bacteria</taxon>
        <taxon>Bacillati</taxon>
        <taxon>Bacillota</taxon>
        <taxon>Clostridia</taxon>
        <taxon>Eubacteriales</taxon>
        <taxon>Oscillospiraceae</taxon>
        <taxon>Ruminiclostridium</taxon>
    </lineage>
</organism>
<sequence>MSNKVIKEPSNQLEYIISSKQEHEYSKAVNKLFDLALTYIEDAEKGNRLGRKAAWTQGVFEAPLFYACDTVPISAIDLGRLSSRNSVQIAEEAFDLPKETCSMISVLLGEWVLRNNSSVKRVVAFNNACEPFNMAYELIREQGYDVFRVEGAIRPKLNHDGRLDQVIKFLSGELGDLAVWLTGKQLDESRMAREIARMNRILAKVRTVMELRLKNSLYIKSLPTMFILMGSGHYFGKPDEFEAVLDELIDELNSSDVIPSPLGKVIPLTWIGARGLEFGVYKAVDDCGGALLSWFTPNPYDRNWREDVPPLESMARYILDYFLVGSPVHQIKGIERMIEQSSSKGIFFYHYVGCAFGGVHVEIFRDYFKKRGIPSIGLDGCFQVGAPSGQLLTRVRAFIEMFS</sequence>
<dbReference type="Proteomes" id="UP000191554">
    <property type="component" value="Unassembled WGS sequence"/>
</dbReference>
<dbReference type="AlphaFoldDB" id="A0A1V4SIP1"/>
<dbReference type="InterPro" id="IPR010327">
    <property type="entry name" value="FldB/FldC_alpha/beta"/>
</dbReference>
<dbReference type="EMBL" id="MZGX01000018">
    <property type="protein sequence ID" value="OPX43345.1"/>
    <property type="molecule type" value="Genomic_DNA"/>
</dbReference>
<comment type="caution">
    <text evidence="4">The sequence shown here is derived from an EMBL/GenBank/DDBJ whole genome shotgun (WGS) entry which is preliminary data.</text>
</comment>
<dbReference type="STRING" id="48256.CLHUN_26900"/>
<dbReference type="Gene3D" id="3.40.50.11890">
    <property type="match status" value="1"/>
</dbReference>
<dbReference type="GO" id="GO:0051536">
    <property type="term" value="F:iron-sulfur cluster binding"/>
    <property type="evidence" value="ECO:0007669"/>
    <property type="project" value="UniProtKB-KW"/>
</dbReference>
<evidence type="ECO:0000256" key="3">
    <source>
        <dbReference type="ARBA" id="ARBA00023014"/>
    </source>
</evidence>
<keyword evidence="5" id="KW-1185">Reference proteome</keyword>
<accession>A0A1V4SIP1</accession>
<dbReference type="PANTHER" id="PTHR30548">
    <property type="entry name" value="2-HYDROXYGLUTARYL-COA DEHYDRATASE, D-COMPONENT-RELATED"/>
    <property type="match status" value="1"/>
</dbReference>
<dbReference type="OrthoDB" id="9810278at2"/>
<reference evidence="4 5" key="1">
    <citation type="submission" date="2017-03" db="EMBL/GenBank/DDBJ databases">
        <title>Genome sequence of Clostridium hungatei DSM 14427.</title>
        <authorList>
            <person name="Poehlein A."/>
            <person name="Daniel R."/>
        </authorList>
    </citation>
    <scope>NUCLEOTIDE SEQUENCE [LARGE SCALE GENOMIC DNA]</scope>
    <source>
        <strain evidence="4 5">DSM 14427</strain>
    </source>
</reference>
<name>A0A1V4SIP1_RUMHU</name>
<proteinExistence type="inferred from homology"/>
<evidence type="ECO:0000256" key="1">
    <source>
        <dbReference type="ARBA" id="ARBA00001966"/>
    </source>
</evidence>
<comment type="cofactor">
    <cofactor evidence="1">
        <name>[4Fe-4S] cluster</name>
        <dbReference type="ChEBI" id="CHEBI:49883"/>
    </cofactor>
</comment>